<name>A0A9E8KRX5_9ALTE</name>
<dbReference type="RefSeq" id="WP_251813067.1">
    <property type="nucleotide sequence ID" value="NZ_CP101527.1"/>
</dbReference>
<organism evidence="1 2">
    <name type="scientific">Alkalimarinus sediminis</name>
    <dbReference type="NCBI Taxonomy" id="1632866"/>
    <lineage>
        <taxon>Bacteria</taxon>
        <taxon>Pseudomonadati</taxon>
        <taxon>Pseudomonadota</taxon>
        <taxon>Gammaproteobacteria</taxon>
        <taxon>Alteromonadales</taxon>
        <taxon>Alteromonadaceae</taxon>
        <taxon>Alkalimarinus</taxon>
    </lineage>
</organism>
<accession>A0A9E8KRX5</accession>
<proteinExistence type="predicted"/>
<gene>
    <name evidence="1" type="ORF">NNL22_08930</name>
</gene>
<dbReference type="EMBL" id="CP101527">
    <property type="protein sequence ID" value="UZW76687.1"/>
    <property type="molecule type" value="Genomic_DNA"/>
</dbReference>
<dbReference type="Proteomes" id="UP001164472">
    <property type="component" value="Chromosome"/>
</dbReference>
<keyword evidence="2" id="KW-1185">Reference proteome</keyword>
<evidence type="ECO:0000313" key="2">
    <source>
        <dbReference type="Proteomes" id="UP001164472"/>
    </source>
</evidence>
<reference evidence="1" key="1">
    <citation type="submission" date="2022-07" db="EMBL/GenBank/DDBJ databases">
        <title>Alkalimarinus sp. nov., isolated from gut of a Alitta virens.</title>
        <authorList>
            <person name="Yang A.I."/>
            <person name="Shin N.-R."/>
        </authorList>
    </citation>
    <scope>NUCLEOTIDE SEQUENCE</scope>
    <source>
        <strain evidence="1">FA028</strain>
    </source>
</reference>
<evidence type="ECO:0000313" key="1">
    <source>
        <dbReference type="EMBL" id="UZW76687.1"/>
    </source>
</evidence>
<protein>
    <submittedName>
        <fullName evidence="1">Uncharacterized protein</fullName>
    </submittedName>
</protein>
<sequence length="97" mass="10634">MASKQDQRYIQIAKACLKALNQAATNPADREKSVQNVYDAIDTAFNKQTAVIQRELQTASQALEQIRDNTISLNDAHKIAAETLETLTAVIPGKGLH</sequence>
<dbReference type="KEGG" id="asem:NNL22_08930"/>
<dbReference type="AlphaFoldDB" id="A0A9E8KRX5"/>